<protein>
    <submittedName>
        <fullName evidence="1">Uncharacterized protein</fullName>
    </submittedName>
</protein>
<evidence type="ECO:0000313" key="2">
    <source>
        <dbReference type="Proteomes" id="UP000707731"/>
    </source>
</evidence>
<dbReference type="Proteomes" id="UP000707731">
    <property type="component" value="Unassembled WGS sequence"/>
</dbReference>
<gene>
    <name evidence="1" type="ORF">IU449_18595</name>
</gene>
<comment type="caution">
    <text evidence="1">The sequence shown here is derived from an EMBL/GenBank/DDBJ whole genome shotgun (WGS) entry which is preliminary data.</text>
</comment>
<accession>A0ABS0DDJ6</accession>
<reference evidence="1 2" key="1">
    <citation type="submission" date="2020-10" db="EMBL/GenBank/DDBJ databases">
        <title>Identification of Nocardia species via Next-generation sequencing and recognition of intraspecies genetic diversity.</title>
        <authorList>
            <person name="Li P."/>
            <person name="Li P."/>
            <person name="Lu B."/>
        </authorList>
    </citation>
    <scope>NUCLEOTIDE SEQUENCE [LARGE SCALE GENOMIC DNA]</scope>
    <source>
        <strain evidence="1 2">BJ06-0143</strain>
    </source>
</reference>
<dbReference type="EMBL" id="JADLQN010000003">
    <property type="protein sequence ID" value="MBF6356529.1"/>
    <property type="molecule type" value="Genomic_DNA"/>
</dbReference>
<keyword evidence="2" id="KW-1185">Reference proteome</keyword>
<evidence type="ECO:0000313" key="1">
    <source>
        <dbReference type="EMBL" id="MBF6356529.1"/>
    </source>
</evidence>
<dbReference type="RefSeq" id="WP_195003393.1">
    <property type="nucleotide sequence ID" value="NZ_JADLQN010000003.1"/>
</dbReference>
<name>A0ABS0DDJ6_9NOCA</name>
<proteinExistence type="predicted"/>
<organism evidence="1 2">
    <name type="scientific">Nocardia higoensis</name>
    <dbReference type="NCBI Taxonomy" id="228599"/>
    <lineage>
        <taxon>Bacteria</taxon>
        <taxon>Bacillati</taxon>
        <taxon>Actinomycetota</taxon>
        <taxon>Actinomycetes</taxon>
        <taxon>Mycobacteriales</taxon>
        <taxon>Nocardiaceae</taxon>
        <taxon>Nocardia</taxon>
    </lineage>
</organism>
<sequence length="77" mass="7843">MTTPAESSPSPGLAEQIDAETKAVVSRLAMLRADLDVLFNLAQGVAMKVDAALPQPVPTGGSLEAIVSLGQAPEAVE</sequence>